<dbReference type="KEGG" id="emar:D1013_02940"/>
<evidence type="ECO:0000256" key="3">
    <source>
        <dbReference type="ARBA" id="ARBA00022989"/>
    </source>
</evidence>
<keyword evidence="7" id="KW-1185">Reference proteome</keyword>
<dbReference type="OrthoDB" id="9811276at2"/>
<evidence type="ECO:0000256" key="2">
    <source>
        <dbReference type="ARBA" id="ARBA00022692"/>
    </source>
</evidence>
<gene>
    <name evidence="6" type="ORF">D1013_02940</name>
</gene>
<evidence type="ECO:0000313" key="7">
    <source>
        <dbReference type="Proteomes" id="UP000276309"/>
    </source>
</evidence>
<dbReference type="InterPro" id="IPR007452">
    <property type="entry name" value="TamB_C"/>
</dbReference>
<name>A0A3G2L2F7_9FLAO</name>
<dbReference type="Proteomes" id="UP000276309">
    <property type="component" value="Chromosome"/>
</dbReference>
<keyword evidence="2" id="KW-0812">Transmembrane</keyword>
<accession>A0A3G2L2F7</accession>
<sequence length="1659" mass="183523">MNKKKPYRFLRILGRILLALLLIFVALVLFIRSPWGQDIIVNKVTKYVSDKTGTTVEIDRLFLTFSGNIYLEGLYLQDQNNDTLVYSRELEANLPISPIVFNNEVNLKSLQWSGLKARVKRLENSEAFNFSFLIDAFAPADTVTVPPAETEPMTFDLGSVDFNDFDLQYEDGFLGIDTKLLLGRLFVDANTIDLDEMRFELDDLELSDVQGHYLQTKPFEETQDTTETQLPFLVVDQLKISNVQLQYKSEPDNTKFDADIQEFLLELPKADLANNEFEVDLVSLYKSKILAEILTPVGAVNDSISSSNTEEFKWPDFLVEVEKIDLQDNQIVYGGAPDTLAQQQFDPQNLSFSGFDLNVANISYRPAQISLSLNQLAFKEGSGLEIRNARFKSNLDDKGLDLSNLTLSTANSSLSGKVTVQYDEFESLMAQPDNSELEVNLDQVEIGLSDLYYFQPSLKENEYLSKASELPIRGRLQADGTLANVDVADFMLNWGENTSLSAQGNLKRLTEPDSLSFNFDKISLSTKRKDLQRLVNEDSLGVALPTQIDLDGKASGKFDDIVAHANLRMPEGRIQLDGNYKNSKSIGFKGDLKVDTLQLNKLFKNEQLGAVSFAMKAEGSGNDLNSLNASLNSDFTQLMIKGYDFSNLKLDGQMSDGLGTVAMKFKDDNLNFDSTTKIQLDSVNTNIETNLDVIGADLYALGVTRDNIKAGVKLKADYIGTPENYKVNALFSEGIAVYENDQYQMGDFQINAAIGETDTDVSIESEFLNGIVKSNSSPDAVIASIKKQFEGYFTSTVDNDTINRNVKLDVNLALSPVPILTKVFLKGVERLDSVNIRANYDAFSKNLKAGVHLPTIVYNGNSLDSLEVSVNGSATDLNFSAGFAGLLAGPINIKKTFLNGNLNNRELLLDFNSYDDQERLMHMASELVLQKDTISVHINPSELIFNKKDWSVPQENKVTIAENYLGLQNVKFSRNSQELTLSNAISDIEKDHLGILFNNFRLQTFLSLLNPDEALASGQVAGELIIENPFEAPGLIANFKVNGLELMQNALGNLSLNASSKGQGDYDFDLALKDGGVDLNLVGDYAAAETGARLNLDLDLNKIDMAVVEGLSEGALKESKGYITGSIQVNGTTVEPKYNGNLTFNETEFNIADFNSLFKVNNETLKIDETGLFFDSFEIKDANNGQFVLDGDITTEELTNPGFDLSLKAEEFRVLNSTKEDNELYYGTASIDADLTVKGDLELPQIDGKLRVRNVTDVTYVVAEEQLDVEERDGVVIFVNKEDPDAILTRQDQEETPALFQGFDLSAILEIADDAVFHIIIDERTGDNLQVSGDAELSLNMSPNGRINLTGRYELNSGHYETSLYNLVNRRFTIKPGGSITWRGDPTDAALDVTAIYEVETSAAPLMAAVTSGQDVSVTGKYQQVLPFLVYLNVEGELLQPQLSFDLDMPEDEQGSLGGAVYGRVQQLNEQEAALNKQVFSLLALNRFFPDTGSDGSAGGTVALARDNVNKVLSGQLNAFSDKVFGKSGFEVDFDLDSFTDYQGDSPQDRTQLNINAKKKLFDDRLVVTAGSAVDVEGSSQATQGQTPLIGNVSLEYLLTEDGRYRLKGYRKNEYENVIDGQLIVTGLALIFNREFNRFSQLFNPLKEDANTEEAKSEE</sequence>
<keyword evidence="3" id="KW-1133">Transmembrane helix</keyword>
<evidence type="ECO:0000259" key="5">
    <source>
        <dbReference type="Pfam" id="PF04357"/>
    </source>
</evidence>
<reference evidence="6 7" key="1">
    <citation type="submission" date="2018-08" db="EMBL/GenBank/DDBJ databases">
        <title>The reduced genetic potential of extracellular carbohydrate catabolism in Euzebyella marina RN62, a Flavobacteriia bacterium isolated from the hadal water.</title>
        <authorList>
            <person name="Xue C."/>
        </authorList>
    </citation>
    <scope>NUCLEOTIDE SEQUENCE [LARGE SCALE GENOMIC DNA]</scope>
    <source>
        <strain evidence="6 7">RN62</strain>
    </source>
</reference>
<comment type="subcellular location">
    <subcellularLocation>
        <location evidence="1">Membrane</location>
        <topology evidence="1">Single-pass membrane protein</topology>
    </subcellularLocation>
</comment>
<dbReference type="GO" id="GO:0005886">
    <property type="term" value="C:plasma membrane"/>
    <property type="evidence" value="ECO:0007669"/>
    <property type="project" value="InterPro"/>
</dbReference>
<dbReference type="GO" id="GO:0009306">
    <property type="term" value="P:protein secretion"/>
    <property type="evidence" value="ECO:0007669"/>
    <property type="project" value="InterPro"/>
</dbReference>
<dbReference type="EMBL" id="CP032050">
    <property type="protein sequence ID" value="AYN66411.1"/>
    <property type="molecule type" value="Genomic_DNA"/>
</dbReference>
<feature type="domain" description="Translocation and assembly module TamB C-terminal" evidence="5">
    <location>
        <begin position="1177"/>
        <end position="1636"/>
    </location>
</feature>
<proteinExistence type="predicted"/>
<keyword evidence="4" id="KW-0472">Membrane</keyword>
<evidence type="ECO:0000256" key="4">
    <source>
        <dbReference type="ARBA" id="ARBA00023136"/>
    </source>
</evidence>
<organism evidence="6 7">
    <name type="scientific">Euzebyella marina</name>
    <dbReference type="NCBI Taxonomy" id="1761453"/>
    <lineage>
        <taxon>Bacteria</taxon>
        <taxon>Pseudomonadati</taxon>
        <taxon>Bacteroidota</taxon>
        <taxon>Flavobacteriia</taxon>
        <taxon>Flavobacteriales</taxon>
        <taxon>Flavobacteriaceae</taxon>
        <taxon>Euzebyella</taxon>
    </lineage>
</organism>
<evidence type="ECO:0000256" key="1">
    <source>
        <dbReference type="ARBA" id="ARBA00004167"/>
    </source>
</evidence>
<protein>
    <submittedName>
        <fullName evidence="6">Translocation/assembly module TamB</fullName>
    </submittedName>
</protein>
<dbReference type="Pfam" id="PF04357">
    <property type="entry name" value="TamB"/>
    <property type="match status" value="1"/>
</dbReference>
<evidence type="ECO:0000313" key="6">
    <source>
        <dbReference type="EMBL" id="AYN66411.1"/>
    </source>
</evidence>